<comment type="caution">
    <text evidence="1">The sequence shown here is derived from an EMBL/GenBank/DDBJ whole genome shotgun (WGS) entry which is preliminary data.</text>
</comment>
<sequence length="115" mass="13479">MKLSKPDFKEILKLSKLERLIMEYFIKHISVGEIIAVLELRDEVKRRRDPELVPELDDVVIEFEINRALARLVEKGFLEHTTGCYNLAEHLRKKIIEKIGELRPGISKDLEKLID</sequence>
<gene>
    <name evidence="1" type="ORF">ENU14_00120</name>
</gene>
<protein>
    <submittedName>
        <fullName evidence="1">Uncharacterized protein</fullName>
    </submittedName>
</protein>
<accession>A0A7C4HAN9</accession>
<dbReference type="Pfam" id="PF22511">
    <property type="entry name" value="PBP2"/>
    <property type="match status" value="1"/>
</dbReference>
<reference evidence="1" key="1">
    <citation type="journal article" date="2020" name="mSystems">
        <title>Genome- and Community-Level Interaction Insights into Carbon Utilization and Element Cycling Functions of Hydrothermarchaeota in Hydrothermal Sediment.</title>
        <authorList>
            <person name="Zhou Z."/>
            <person name="Liu Y."/>
            <person name="Xu W."/>
            <person name="Pan J."/>
            <person name="Luo Z.H."/>
            <person name="Li M."/>
        </authorList>
    </citation>
    <scope>NUCLEOTIDE SEQUENCE [LARGE SCALE GENOMIC DNA]</scope>
    <source>
        <strain evidence="1">SpSt-642</strain>
    </source>
</reference>
<dbReference type="AlphaFoldDB" id="A0A7C4HAN9"/>
<dbReference type="InterPro" id="IPR054264">
    <property type="entry name" value="PBP2"/>
</dbReference>
<dbReference type="EMBL" id="DTBJ01000002">
    <property type="protein sequence ID" value="HGM57989.1"/>
    <property type="molecule type" value="Genomic_DNA"/>
</dbReference>
<evidence type="ECO:0000313" key="1">
    <source>
        <dbReference type="EMBL" id="HGM57989.1"/>
    </source>
</evidence>
<organism evidence="1">
    <name type="scientific">Staphylothermus marinus</name>
    <dbReference type="NCBI Taxonomy" id="2280"/>
    <lineage>
        <taxon>Archaea</taxon>
        <taxon>Thermoproteota</taxon>
        <taxon>Thermoprotei</taxon>
        <taxon>Desulfurococcales</taxon>
        <taxon>Desulfurococcaceae</taxon>
        <taxon>Staphylothermus</taxon>
    </lineage>
</organism>
<proteinExistence type="predicted"/>
<name>A0A7C4HAN9_STAMA</name>